<evidence type="ECO:0000256" key="2">
    <source>
        <dbReference type="ARBA" id="ARBA00022692"/>
    </source>
</evidence>
<name>A0A3S1CJL1_9CYAN</name>
<gene>
    <name evidence="7" type="ORF">DSM106972_043590</name>
</gene>
<feature type="transmembrane region" description="Helical" evidence="5">
    <location>
        <begin position="35"/>
        <end position="63"/>
    </location>
</feature>
<evidence type="ECO:0000256" key="1">
    <source>
        <dbReference type="ARBA" id="ARBA00004141"/>
    </source>
</evidence>
<evidence type="ECO:0000256" key="5">
    <source>
        <dbReference type="SAM" id="Phobius"/>
    </source>
</evidence>
<dbReference type="EMBL" id="RSCL01000010">
    <property type="protein sequence ID" value="RUT04790.1"/>
    <property type="molecule type" value="Genomic_DNA"/>
</dbReference>
<dbReference type="RefSeq" id="WP_127082758.1">
    <property type="nucleotide sequence ID" value="NZ_RSCL01000010.1"/>
</dbReference>
<feature type="transmembrane region" description="Helical" evidence="5">
    <location>
        <begin position="424"/>
        <end position="441"/>
    </location>
</feature>
<evidence type="ECO:0000313" key="7">
    <source>
        <dbReference type="EMBL" id="RUT04790.1"/>
    </source>
</evidence>
<feature type="transmembrane region" description="Helical" evidence="5">
    <location>
        <begin position="391"/>
        <end position="412"/>
    </location>
</feature>
<feature type="transmembrane region" description="Helical" evidence="5">
    <location>
        <begin position="285"/>
        <end position="303"/>
    </location>
</feature>
<feature type="transmembrane region" description="Helical" evidence="5">
    <location>
        <begin position="246"/>
        <end position="279"/>
    </location>
</feature>
<keyword evidence="2 5" id="KW-0812">Transmembrane</keyword>
<accession>A0A3S1CJL1</accession>
<proteinExistence type="predicted"/>
<dbReference type="AlphaFoldDB" id="A0A3S1CJL1"/>
<feature type="transmembrane region" description="Helical" evidence="5">
    <location>
        <begin position="75"/>
        <end position="96"/>
    </location>
</feature>
<evidence type="ECO:0000313" key="8">
    <source>
        <dbReference type="Proteomes" id="UP000271624"/>
    </source>
</evidence>
<feature type="transmembrane region" description="Helical" evidence="5">
    <location>
        <begin position="222"/>
        <end position="239"/>
    </location>
</feature>
<organism evidence="7 8">
    <name type="scientific">Dulcicalothrix desertica PCC 7102</name>
    <dbReference type="NCBI Taxonomy" id="232991"/>
    <lineage>
        <taxon>Bacteria</taxon>
        <taxon>Bacillati</taxon>
        <taxon>Cyanobacteriota</taxon>
        <taxon>Cyanophyceae</taxon>
        <taxon>Nostocales</taxon>
        <taxon>Calotrichaceae</taxon>
        <taxon>Dulcicalothrix</taxon>
    </lineage>
</organism>
<dbReference type="GO" id="GO:0016020">
    <property type="term" value="C:membrane"/>
    <property type="evidence" value="ECO:0007669"/>
    <property type="project" value="UniProtKB-SubCell"/>
</dbReference>
<reference evidence="7" key="1">
    <citation type="submission" date="2018-12" db="EMBL/GenBank/DDBJ databases">
        <authorList>
            <person name="Will S."/>
            <person name="Neumann-Schaal M."/>
            <person name="Henke P."/>
        </authorList>
    </citation>
    <scope>NUCLEOTIDE SEQUENCE</scope>
    <source>
        <strain evidence="7">PCC 7102</strain>
    </source>
</reference>
<dbReference type="InterPro" id="IPR051533">
    <property type="entry name" value="WaaL-like"/>
</dbReference>
<evidence type="ECO:0000259" key="6">
    <source>
        <dbReference type="Pfam" id="PF04932"/>
    </source>
</evidence>
<keyword evidence="8" id="KW-1185">Reference proteome</keyword>
<dbReference type="PANTHER" id="PTHR37422:SF23">
    <property type="entry name" value="TEICHURONIC ACID BIOSYNTHESIS PROTEIN TUAE"/>
    <property type="match status" value="1"/>
</dbReference>
<keyword evidence="3 5" id="KW-1133">Transmembrane helix</keyword>
<feature type="transmembrane region" description="Helical" evidence="5">
    <location>
        <begin position="108"/>
        <end position="131"/>
    </location>
</feature>
<dbReference type="Proteomes" id="UP000271624">
    <property type="component" value="Unassembled WGS sequence"/>
</dbReference>
<comment type="caution">
    <text evidence="7">The sequence shown here is derived from an EMBL/GenBank/DDBJ whole genome shotgun (WGS) entry which is preliminary data.</text>
</comment>
<comment type="subcellular location">
    <subcellularLocation>
        <location evidence="1">Membrane</location>
        <topology evidence="1">Multi-pass membrane protein</topology>
    </subcellularLocation>
</comment>
<evidence type="ECO:0000256" key="4">
    <source>
        <dbReference type="ARBA" id="ARBA00023136"/>
    </source>
</evidence>
<feature type="transmembrane region" description="Helical" evidence="5">
    <location>
        <begin position="172"/>
        <end position="193"/>
    </location>
</feature>
<sequence length="475" mass="52440">MLTRTRSHLLALFVSLLGVGIAVMSGFMAGASPMLLGLGFATVPIVAFFFMQFEVAAIGLLVLRSALDPFSGMQLPAAFAIGVSALTLLYVVVQLITKKQVITEKLWWIFATWVALQSLWLVLMFIGGLGSDASQIQTSLREWVRIFSWLMVYLLMLQLKDKVHPEIIVSRLFLALIAPSTIALMQIFAPSLLPPMFGGGGDEYGAIGASISRVNGTLGHPNTFATFLLLFIGLTLWKLGKAKQRLYWLCLLGLLAFFYVATKALFALAMLGVFLLVFIAPKLSLPKIIGGALLFAIAIALFASTEFGQQRLASLTSTPLFNSNIDISRAILLSASDGNSFNWRIAQWTFLLQAWEHQPILGYGLATCKQLTVFDAYAHNDYIRALAEGGIIGFATFILLFMALFTYLLQIFRTAQPNSKQRNLCLVLLAMLSAIMVGMLTENIWSHTTLFFYLWTLISVAGWQWNEKLVESAEC</sequence>
<feature type="transmembrane region" description="Helical" evidence="5">
    <location>
        <begin position="6"/>
        <end position="28"/>
    </location>
</feature>
<keyword evidence="4 5" id="KW-0472">Membrane</keyword>
<dbReference type="PANTHER" id="PTHR37422">
    <property type="entry name" value="TEICHURONIC ACID BIOSYNTHESIS PROTEIN TUAE"/>
    <property type="match status" value="1"/>
</dbReference>
<feature type="domain" description="O-antigen ligase-related" evidence="6">
    <location>
        <begin position="250"/>
        <end position="398"/>
    </location>
</feature>
<dbReference type="Pfam" id="PF04932">
    <property type="entry name" value="Wzy_C"/>
    <property type="match status" value="1"/>
</dbReference>
<evidence type="ECO:0000256" key="3">
    <source>
        <dbReference type="ARBA" id="ARBA00022989"/>
    </source>
</evidence>
<dbReference type="OrthoDB" id="572012at2"/>
<protein>
    <recommendedName>
        <fullName evidence="6">O-antigen ligase-related domain-containing protein</fullName>
    </recommendedName>
</protein>
<reference evidence="7" key="2">
    <citation type="journal article" date="2019" name="Genome Biol. Evol.">
        <title>Day and night: Metabolic profiles and evolutionary relationships of six axenic non-marine cyanobacteria.</title>
        <authorList>
            <person name="Will S.E."/>
            <person name="Henke P."/>
            <person name="Boedeker C."/>
            <person name="Huang S."/>
            <person name="Brinkmann H."/>
            <person name="Rohde M."/>
            <person name="Jarek M."/>
            <person name="Friedl T."/>
            <person name="Seufert S."/>
            <person name="Schumacher M."/>
            <person name="Overmann J."/>
            <person name="Neumann-Schaal M."/>
            <person name="Petersen J."/>
        </authorList>
    </citation>
    <scope>NUCLEOTIDE SEQUENCE [LARGE SCALE GENOMIC DNA]</scope>
    <source>
        <strain evidence="7">PCC 7102</strain>
    </source>
</reference>
<dbReference type="InterPro" id="IPR007016">
    <property type="entry name" value="O-antigen_ligase-rel_domated"/>
</dbReference>